<dbReference type="EMBL" id="BAABEP010000002">
    <property type="protein sequence ID" value="GAA3712057.1"/>
    <property type="molecule type" value="Genomic_DNA"/>
</dbReference>
<reference evidence="2" key="1">
    <citation type="journal article" date="2019" name="Int. J. Syst. Evol. Microbiol.">
        <title>The Global Catalogue of Microorganisms (GCM) 10K type strain sequencing project: providing services to taxonomists for standard genome sequencing and annotation.</title>
        <authorList>
            <consortium name="The Broad Institute Genomics Platform"/>
            <consortium name="The Broad Institute Genome Sequencing Center for Infectious Disease"/>
            <person name="Wu L."/>
            <person name="Ma J."/>
        </authorList>
    </citation>
    <scope>NUCLEOTIDE SEQUENCE [LARGE SCALE GENOMIC DNA]</scope>
    <source>
        <strain evidence="2">JCM 30846</strain>
    </source>
</reference>
<gene>
    <name evidence="1" type="ORF">GCM10023082_07350</name>
</gene>
<evidence type="ECO:0000313" key="1">
    <source>
        <dbReference type="EMBL" id="GAA3712057.1"/>
    </source>
</evidence>
<name>A0ABP7E1I0_9ACTN</name>
<accession>A0ABP7E1I0</accession>
<dbReference type="RefSeq" id="WP_345640976.1">
    <property type="nucleotide sequence ID" value="NZ_BAABEP010000002.1"/>
</dbReference>
<comment type="caution">
    <text evidence="1">The sequence shown here is derived from an EMBL/GenBank/DDBJ whole genome shotgun (WGS) entry which is preliminary data.</text>
</comment>
<sequence length="139" mass="15869">MESALTGQGAVARILPALPDTDPEAGEIRWDRWEPALLVTHIDPTCRTCAFPGPLSTAFGKTWYTPEPTQVRIQRSRPGEPSKWARVQGKPYWCKTHYAVRCPQCDEMTVYRRQGWVEIHYRPPTTERAVPSTDDNVLF</sequence>
<organism evidence="1 2">
    <name type="scientific">Streptomyces tremellae</name>
    <dbReference type="NCBI Taxonomy" id="1124239"/>
    <lineage>
        <taxon>Bacteria</taxon>
        <taxon>Bacillati</taxon>
        <taxon>Actinomycetota</taxon>
        <taxon>Actinomycetes</taxon>
        <taxon>Kitasatosporales</taxon>
        <taxon>Streptomycetaceae</taxon>
        <taxon>Streptomyces</taxon>
    </lineage>
</organism>
<proteinExistence type="predicted"/>
<evidence type="ECO:0000313" key="2">
    <source>
        <dbReference type="Proteomes" id="UP001499884"/>
    </source>
</evidence>
<protein>
    <submittedName>
        <fullName evidence="1">Uncharacterized protein</fullName>
    </submittedName>
</protein>
<keyword evidence="2" id="KW-1185">Reference proteome</keyword>
<dbReference type="Proteomes" id="UP001499884">
    <property type="component" value="Unassembled WGS sequence"/>
</dbReference>